<evidence type="ECO:0000313" key="2">
    <source>
        <dbReference type="EMBL" id="WIV52838.1"/>
    </source>
</evidence>
<feature type="region of interest" description="Disordered" evidence="1">
    <location>
        <begin position="1"/>
        <end position="75"/>
    </location>
</feature>
<keyword evidence="3" id="KW-1185">Reference proteome</keyword>
<accession>A0ABY8XBU5</accession>
<dbReference type="RefSeq" id="WP_285449240.1">
    <property type="nucleotide sequence ID" value="NZ_CP127173.1"/>
</dbReference>
<evidence type="ECO:0000313" key="3">
    <source>
        <dbReference type="Proteomes" id="UP001227101"/>
    </source>
</evidence>
<name>A0ABY8XBU5_9PSEU</name>
<proteinExistence type="predicted"/>
<evidence type="ECO:0000256" key="1">
    <source>
        <dbReference type="SAM" id="MobiDB-lite"/>
    </source>
</evidence>
<reference evidence="2 3" key="1">
    <citation type="submission" date="2023-06" db="EMBL/GenBank/DDBJ databases">
        <authorList>
            <person name="Oyuntsetseg B."/>
            <person name="Kim S.B."/>
        </authorList>
    </citation>
    <scope>NUCLEOTIDE SEQUENCE [LARGE SCALE GENOMIC DNA]</scope>
    <source>
        <strain evidence="2 3">2-2</strain>
    </source>
</reference>
<sequence length="144" mass="15094">MPDLVERDVGGVRRHGGGRDHEPALLPGTHQQAAGSATPGRHPPQNYGHSPLLPDGAEEGAQLERMSDGQGSDDAFAASDELPILVGCGVHVLPWTLVDPAGPHRPRQSLLTIFIAAGQRVAAILTDSMHGTCPQLPAGSRIVR</sequence>
<protein>
    <submittedName>
        <fullName evidence="2">Uncharacterized protein</fullName>
    </submittedName>
</protein>
<organism evidence="2 3">
    <name type="scientific">Amycolatopsis nalaikhensis</name>
    <dbReference type="NCBI Taxonomy" id="715472"/>
    <lineage>
        <taxon>Bacteria</taxon>
        <taxon>Bacillati</taxon>
        <taxon>Actinomycetota</taxon>
        <taxon>Actinomycetes</taxon>
        <taxon>Pseudonocardiales</taxon>
        <taxon>Pseudonocardiaceae</taxon>
        <taxon>Amycolatopsis</taxon>
    </lineage>
</organism>
<gene>
    <name evidence="2" type="ORF">QP939_28255</name>
</gene>
<dbReference type="Proteomes" id="UP001227101">
    <property type="component" value="Chromosome"/>
</dbReference>
<dbReference type="EMBL" id="CP127173">
    <property type="protein sequence ID" value="WIV52838.1"/>
    <property type="molecule type" value="Genomic_DNA"/>
</dbReference>
<feature type="compositionally biased region" description="Basic and acidic residues" evidence="1">
    <location>
        <begin position="1"/>
        <end position="23"/>
    </location>
</feature>